<feature type="transmembrane region" description="Helical" evidence="6">
    <location>
        <begin position="99"/>
        <end position="118"/>
    </location>
</feature>
<dbReference type="KEGG" id="vcn:VOLCADRAFT_91723"/>
<sequence length="479" mass="49235">MSRALLGRVGKDGSDTVNVADDVQTLNGSNVGLRIAAVFIILSAGLLGGVPPLFIKALRNQNSLPTFLIRAFSAGIILALALVHILPEAVEELVDLGGVDYPLGGTSILVGLFVMVFIEHAAHLAYDMPHAHAHAPSSDGASGDTHSHSHGQGHIHSHGALNGSGFGALTGEPSPASSAAETAEWGSDKEGRRKLPTAATTTVAAGQPPSPEGGRHPPHSGWLLGHLHTYCTRLHYLCPSVGCWFRSRLGCIFHSFIIGLSLGVNRTSKSQVRALLIALTFHQALEGLSLASVINGGDFSRTRAAVMVATYSVTCPLGVAIGIAIAASYDPSSIHARAAQGCLNGVSGGMLLYISLVQLVAEDMGKYLLGPPPAAATDADGGGEAASPVSAAITAAAPPDLGTGEPRGSALPCSHGGKGHHFHGGGHLAVDGGGRVGGHIRGPSFLAFCLGAASMCLLARSFVTGHFGRMSYKFFKFIH</sequence>
<dbReference type="Proteomes" id="UP000001058">
    <property type="component" value="Unassembled WGS sequence"/>
</dbReference>
<feature type="compositionally biased region" description="Low complexity" evidence="5">
    <location>
        <begin position="172"/>
        <end position="184"/>
    </location>
</feature>
<feature type="transmembrane region" description="Helical" evidence="6">
    <location>
        <begin position="274"/>
        <end position="294"/>
    </location>
</feature>
<evidence type="ECO:0000256" key="3">
    <source>
        <dbReference type="ARBA" id="ARBA00022989"/>
    </source>
</evidence>
<feature type="transmembrane region" description="Helical" evidence="6">
    <location>
        <begin position="341"/>
        <end position="361"/>
    </location>
</feature>
<evidence type="ECO:0000256" key="5">
    <source>
        <dbReference type="SAM" id="MobiDB-lite"/>
    </source>
</evidence>
<dbReference type="GeneID" id="9615414"/>
<dbReference type="STRING" id="3068.D8TXU0"/>
<evidence type="ECO:0000313" key="7">
    <source>
        <dbReference type="EMBL" id="EFJ47700.1"/>
    </source>
</evidence>
<dbReference type="OrthoDB" id="448280at2759"/>
<dbReference type="eggNOG" id="KOG1558">
    <property type="taxonomic scope" value="Eukaryota"/>
</dbReference>
<gene>
    <name evidence="7" type="ORF">VOLCADRAFT_91723</name>
</gene>
<feature type="transmembrane region" description="Helical" evidence="6">
    <location>
        <begin position="306"/>
        <end position="329"/>
    </location>
</feature>
<dbReference type="FunCoup" id="D8TXU0">
    <property type="interactions" value="1464"/>
</dbReference>
<accession>D8TXU0</accession>
<dbReference type="PANTHER" id="PTHR11040">
    <property type="entry name" value="ZINC/IRON TRANSPORTER"/>
    <property type="match status" value="1"/>
</dbReference>
<dbReference type="RefSeq" id="XP_002951171.1">
    <property type="nucleotide sequence ID" value="XM_002951125.1"/>
</dbReference>
<dbReference type="GO" id="GO:0005886">
    <property type="term" value="C:plasma membrane"/>
    <property type="evidence" value="ECO:0007669"/>
    <property type="project" value="TreeGrafter"/>
</dbReference>
<keyword evidence="2 6" id="KW-0812">Transmembrane</keyword>
<dbReference type="PANTHER" id="PTHR11040:SF44">
    <property type="entry name" value="PROTEIN ZNTC-RELATED"/>
    <property type="match status" value="1"/>
</dbReference>
<keyword evidence="4 6" id="KW-0472">Membrane</keyword>
<keyword evidence="3 6" id="KW-1133">Transmembrane helix</keyword>
<comment type="subcellular location">
    <subcellularLocation>
        <location evidence="1">Membrane</location>
        <topology evidence="1">Multi-pass membrane protein</topology>
    </subcellularLocation>
</comment>
<keyword evidence="8" id="KW-1185">Reference proteome</keyword>
<feature type="region of interest" description="Disordered" evidence="5">
    <location>
        <begin position="171"/>
        <end position="218"/>
    </location>
</feature>
<dbReference type="GO" id="GO:0005385">
    <property type="term" value="F:zinc ion transmembrane transporter activity"/>
    <property type="evidence" value="ECO:0007669"/>
    <property type="project" value="TreeGrafter"/>
</dbReference>
<evidence type="ECO:0000313" key="8">
    <source>
        <dbReference type="Proteomes" id="UP000001058"/>
    </source>
</evidence>
<feature type="transmembrane region" description="Helical" evidence="6">
    <location>
        <begin position="445"/>
        <end position="463"/>
    </location>
</feature>
<dbReference type="InterPro" id="IPR003689">
    <property type="entry name" value="ZIP"/>
</dbReference>
<dbReference type="Pfam" id="PF02535">
    <property type="entry name" value="Zip"/>
    <property type="match status" value="1"/>
</dbReference>
<evidence type="ECO:0000256" key="4">
    <source>
        <dbReference type="ARBA" id="ARBA00023136"/>
    </source>
</evidence>
<proteinExistence type="predicted"/>
<dbReference type="AlphaFoldDB" id="D8TXU0"/>
<name>D8TXU0_VOLCA</name>
<dbReference type="EMBL" id="GL378343">
    <property type="protein sequence ID" value="EFJ47700.1"/>
    <property type="molecule type" value="Genomic_DNA"/>
</dbReference>
<organism evidence="8">
    <name type="scientific">Volvox carteri f. nagariensis</name>
    <dbReference type="NCBI Taxonomy" id="3068"/>
    <lineage>
        <taxon>Eukaryota</taxon>
        <taxon>Viridiplantae</taxon>
        <taxon>Chlorophyta</taxon>
        <taxon>core chlorophytes</taxon>
        <taxon>Chlorophyceae</taxon>
        <taxon>CS clade</taxon>
        <taxon>Chlamydomonadales</taxon>
        <taxon>Volvocaceae</taxon>
        <taxon>Volvox</taxon>
    </lineage>
</organism>
<feature type="transmembrane region" description="Helical" evidence="6">
    <location>
        <begin position="67"/>
        <end position="87"/>
    </location>
</feature>
<feature type="region of interest" description="Disordered" evidence="5">
    <location>
        <begin position="132"/>
        <end position="156"/>
    </location>
</feature>
<evidence type="ECO:0000256" key="1">
    <source>
        <dbReference type="ARBA" id="ARBA00004141"/>
    </source>
</evidence>
<evidence type="ECO:0000256" key="6">
    <source>
        <dbReference type="SAM" id="Phobius"/>
    </source>
</evidence>
<feature type="transmembrane region" description="Helical" evidence="6">
    <location>
        <begin position="35"/>
        <end position="55"/>
    </location>
</feature>
<dbReference type="InParanoid" id="D8TXU0"/>
<evidence type="ECO:0000256" key="2">
    <source>
        <dbReference type="ARBA" id="ARBA00022692"/>
    </source>
</evidence>
<reference evidence="7 8" key="1">
    <citation type="journal article" date="2010" name="Science">
        <title>Genomic analysis of organismal complexity in the multicellular green alga Volvox carteri.</title>
        <authorList>
            <person name="Prochnik S.E."/>
            <person name="Umen J."/>
            <person name="Nedelcu A.M."/>
            <person name="Hallmann A."/>
            <person name="Miller S.M."/>
            <person name="Nishii I."/>
            <person name="Ferris P."/>
            <person name="Kuo A."/>
            <person name="Mitros T."/>
            <person name="Fritz-Laylin L.K."/>
            <person name="Hellsten U."/>
            <person name="Chapman J."/>
            <person name="Simakov O."/>
            <person name="Rensing S.A."/>
            <person name="Terry A."/>
            <person name="Pangilinan J."/>
            <person name="Kapitonov V."/>
            <person name="Jurka J."/>
            <person name="Salamov A."/>
            <person name="Shapiro H."/>
            <person name="Schmutz J."/>
            <person name="Grimwood J."/>
            <person name="Lindquist E."/>
            <person name="Lucas S."/>
            <person name="Grigoriev I.V."/>
            <person name="Schmitt R."/>
            <person name="Kirk D."/>
            <person name="Rokhsar D.S."/>
        </authorList>
    </citation>
    <scope>NUCLEOTIDE SEQUENCE [LARGE SCALE GENOMIC DNA]</scope>
    <source>
        <strain evidence="8">f. Nagariensis / Eve</strain>
    </source>
</reference>
<protein>
    <submittedName>
        <fullName evidence="7">Uncharacterized protein</fullName>
    </submittedName>
</protein>